<keyword evidence="2" id="KW-0456">Lyase</keyword>
<feature type="domain" description="HpcH/HpaI aldolase/citrate lyase" evidence="3">
    <location>
        <begin position="3"/>
        <end position="224"/>
    </location>
</feature>
<gene>
    <name evidence="4" type="ORF">PENARI_c005G04797</name>
</gene>
<accession>A0A1F5LPT6</accession>
<evidence type="ECO:0000313" key="5">
    <source>
        <dbReference type="Proteomes" id="UP000177622"/>
    </source>
</evidence>
<reference evidence="4 5" key="1">
    <citation type="journal article" date="2016" name="Sci. Rep.">
        <title>Penicillium arizonense, a new, genome sequenced fungal species, reveals a high chemical diversity in secreted metabolites.</title>
        <authorList>
            <person name="Grijseels S."/>
            <person name="Nielsen J.C."/>
            <person name="Randelovic M."/>
            <person name="Nielsen J."/>
            <person name="Nielsen K.F."/>
            <person name="Workman M."/>
            <person name="Frisvad J.C."/>
        </authorList>
    </citation>
    <scope>NUCLEOTIDE SEQUENCE [LARGE SCALE GENOMIC DNA]</scope>
    <source>
        <strain evidence="4 5">CBS 141311</strain>
    </source>
</reference>
<dbReference type="InterPro" id="IPR005000">
    <property type="entry name" value="Aldolase/citrate-lyase_domain"/>
</dbReference>
<dbReference type="InterPro" id="IPR040442">
    <property type="entry name" value="Pyrv_kinase-like_dom_sf"/>
</dbReference>
<organism evidence="4 5">
    <name type="scientific">Penicillium arizonense</name>
    <dbReference type="NCBI Taxonomy" id="1835702"/>
    <lineage>
        <taxon>Eukaryota</taxon>
        <taxon>Fungi</taxon>
        <taxon>Dikarya</taxon>
        <taxon>Ascomycota</taxon>
        <taxon>Pezizomycotina</taxon>
        <taxon>Eurotiomycetes</taxon>
        <taxon>Eurotiomycetidae</taxon>
        <taxon>Eurotiales</taxon>
        <taxon>Aspergillaceae</taxon>
        <taxon>Penicillium</taxon>
    </lineage>
</organism>
<keyword evidence="1" id="KW-0479">Metal-binding</keyword>
<dbReference type="Gene3D" id="3.20.20.60">
    <property type="entry name" value="Phosphoenolpyruvate-binding domains"/>
    <property type="match status" value="1"/>
</dbReference>
<dbReference type="RefSeq" id="XP_022490341.1">
    <property type="nucleotide sequence ID" value="XM_022629725.1"/>
</dbReference>
<dbReference type="InterPro" id="IPR050251">
    <property type="entry name" value="HpcH-HpaI_aldolase"/>
</dbReference>
<dbReference type="EMBL" id="LXJU01000005">
    <property type="protein sequence ID" value="OGE54911.1"/>
    <property type="molecule type" value="Genomic_DNA"/>
</dbReference>
<dbReference type="OrthoDB" id="1621678at2759"/>
<keyword evidence="5" id="KW-1185">Reference proteome</keyword>
<dbReference type="GO" id="GO:0016832">
    <property type="term" value="F:aldehyde-lyase activity"/>
    <property type="evidence" value="ECO:0007669"/>
    <property type="project" value="TreeGrafter"/>
</dbReference>
<dbReference type="PANTHER" id="PTHR30502">
    <property type="entry name" value="2-KETO-3-DEOXY-L-RHAMNONATE ALDOLASE"/>
    <property type="match status" value="1"/>
</dbReference>
<dbReference type="InterPro" id="IPR015813">
    <property type="entry name" value="Pyrv/PenolPyrv_kinase-like_dom"/>
</dbReference>
<dbReference type="GeneID" id="34574459"/>
<name>A0A1F5LPT6_PENAI</name>
<protein>
    <recommendedName>
        <fullName evidence="3">HpcH/HpaI aldolase/citrate lyase domain-containing protein</fullName>
    </recommendedName>
</protein>
<dbReference type="GO" id="GO:0005737">
    <property type="term" value="C:cytoplasm"/>
    <property type="evidence" value="ECO:0007669"/>
    <property type="project" value="TreeGrafter"/>
</dbReference>
<dbReference type="GO" id="GO:0046872">
    <property type="term" value="F:metal ion binding"/>
    <property type="evidence" value="ECO:0007669"/>
    <property type="project" value="UniProtKB-KW"/>
</dbReference>
<proteinExistence type="predicted"/>
<dbReference type="AlphaFoldDB" id="A0A1F5LPT6"/>
<evidence type="ECO:0000259" key="3">
    <source>
        <dbReference type="Pfam" id="PF03328"/>
    </source>
</evidence>
<evidence type="ECO:0000313" key="4">
    <source>
        <dbReference type="EMBL" id="OGE54911.1"/>
    </source>
</evidence>
<dbReference type="SUPFAM" id="SSF51621">
    <property type="entry name" value="Phosphoenolpyruvate/pyruvate domain"/>
    <property type="match status" value="1"/>
</dbReference>
<evidence type="ECO:0000256" key="2">
    <source>
        <dbReference type="ARBA" id="ARBA00023239"/>
    </source>
</evidence>
<comment type="caution">
    <text evidence="4">The sequence shown here is derived from an EMBL/GenBank/DDBJ whole genome shotgun (WGS) entry which is preliminary data.</text>
</comment>
<dbReference type="PANTHER" id="PTHR30502:SF8">
    <property type="entry name" value="SYNTHASE, PUTATIVE-RELATED"/>
    <property type="match status" value="1"/>
</dbReference>
<sequence length="246" mass="26304">MADTTVAKITARSGFQWVMIDAEHSPLTMAQVVDLVHTVSAASAGNCLPLIRIPSHSTEYIKWALDSGAAGIIIPMVQTPEEMEAIVQRARYPPHGTRSFGPYQAPFADPATQTFAQYYAKAKAGQIAILPILETCLAVQNAEAIMAIEGVTGAFIGPYDLRLSQGLPGGSDGEEAEFVNALAELCSVGKKLGKPVGSMGSTELTAKKRTEEGMQFLLVSFDYNALMQGYKAHLEAAKRAISLTKL</sequence>
<dbReference type="Pfam" id="PF03328">
    <property type="entry name" value="HpcH_HpaI"/>
    <property type="match status" value="1"/>
</dbReference>
<dbReference type="STRING" id="1835702.A0A1F5LPT6"/>
<dbReference type="Proteomes" id="UP000177622">
    <property type="component" value="Unassembled WGS sequence"/>
</dbReference>
<evidence type="ECO:0000256" key="1">
    <source>
        <dbReference type="ARBA" id="ARBA00022723"/>
    </source>
</evidence>